<dbReference type="Gene3D" id="3.30.40.10">
    <property type="entry name" value="Zinc/RING finger domain, C3HC4 (zinc finger)"/>
    <property type="match status" value="1"/>
</dbReference>
<gene>
    <name evidence="7" type="ORF">EMPS_01020</name>
</gene>
<evidence type="ECO:0000259" key="6">
    <source>
        <dbReference type="PROSITE" id="PS50178"/>
    </source>
</evidence>
<keyword evidence="2 4" id="KW-0863">Zinc-finger</keyword>
<dbReference type="GO" id="GO:0008270">
    <property type="term" value="F:zinc ion binding"/>
    <property type="evidence" value="ECO:0007669"/>
    <property type="project" value="UniProtKB-KW"/>
</dbReference>
<proteinExistence type="predicted"/>
<organism evidence="7 8">
    <name type="scientific">Entomortierella parvispora</name>
    <dbReference type="NCBI Taxonomy" id="205924"/>
    <lineage>
        <taxon>Eukaryota</taxon>
        <taxon>Fungi</taxon>
        <taxon>Fungi incertae sedis</taxon>
        <taxon>Mucoromycota</taxon>
        <taxon>Mortierellomycotina</taxon>
        <taxon>Mortierellomycetes</taxon>
        <taxon>Mortierellales</taxon>
        <taxon>Mortierellaceae</taxon>
        <taxon>Entomortierella</taxon>
    </lineage>
</organism>
<dbReference type="InterPro" id="IPR013083">
    <property type="entry name" value="Znf_RING/FYVE/PHD"/>
</dbReference>
<feature type="compositionally biased region" description="Polar residues" evidence="5">
    <location>
        <begin position="730"/>
        <end position="753"/>
    </location>
</feature>
<feature type="compositionally biased region" description="Polar residues" evidence="5">
    <location>
        <begin position="117"/>
        <end position="135"/>
    </location>
</feature>
<feature type="domain" description="FYVE-type" evidence="6">
    <location>
        <begin position="1000"/>
        <end position="1094"/>
    </location>
</feature>
<feature type="compositionally biased region" description="Gly residues" evidence="5">
    <location>
        <begin position="403"/>
        <end position="413"/>
    </location>
</feature>
<feature type="region of interest" description="Disordered" evidence="5">
    <location>
        <begin position="147"/>
        <end position="189"/>
    </location>
</feature>
<dbReference type="PANTHER" id="PTHR39490:SF13">
    <property type="entry name" value="FYVE-TYPE DOMAIN-CONTAINING PROTEIN"/>
    <property type="match status" value="1"/>
</dbReference>
<feature type="compositionally biased region" description="Polar residues" evidence="5">
    <location>
        <begin position="100"/>
        <end position="110"/>
    </location>
</feature>
<dbReference type="InterPro" id="IPR011993">
    <property type="entry name" value="PH-like_dom_sf"/>
</dbReference>
<feature type="region of interest" description="Disordered" evidence="5">
    <location>
        <begin position="848"/>
        <end position="881"/>
    </location>
</feature>
<keyword evidence="8" id="KW-1185">Reference proteome</keyword>
<feature type="region of interest" description="Disordered" evidence="5">
    <location>
        <begin position="729"/>
        <end position="753"/>
    </location>
</feature>
<dbReference type="PANTHER" id="PTHR39490">
    <property type="entry name" value="ARRESTIN DOMAIN-CONTAINING PROTEIN D"/>
    <property type="match status" value="1"/>
</dbReference>
<comment type="caution">
    <text evidence="7">The sequence shown here is derived from an EMBL/GenBank/DDBJ whole genome shotgun (WGS) entry which is preliminary data.</text>
</comment>
<evidence type="ECO:0000256" key="1">
    <source>
        <dbReference type="ARBA" id="ARBA00022723"/>
    </source>
</evidence>
<name>A0A9P3H272_9FUNG</name>
<reference evidence="7" key="1">
    <citation type="submission" date="2021-11" db="EMBL/GenBank/DDBJ databases">
        <authorList>
            <person name="Herlambang A."/>
            <person name="Guo Y."/>
            <person name="Takashima Y."/>
            <person name="Nishizawa T."/>
        </authorList>
    </citation>
    <scope>NUCLEOTIDE SEQUENCE</scope>
    <source>
        <strain evidence="7">E1425</strain>
    </source>
</reference>
<feature type="compositionally biased region" description="Low complexity" evidence="5">
    <location>
        <begin position="1114"/>
        <end position="1123"/>
    </location>
</feature>
<dbReference type="InterPro" id="IPR011011">
    <property type="entry name" value="Znf_FYVE_PHD"/>
</dbReference>
<dbReference type="InterPro" id="IPR017455">
    <property type="entry name" value="Znf_FYVE-rel"/>
</dbReference>
<dbReference type="PROSITE" id="PS50178">
    <property type="entry name" value="ZF_FYVE"/>
    <property type="match status" value="1"/>
</dbReference>
<feature type="compositionally biased region" description="Acidic residues" evidence="5">
    <location>
        <begin position="560"/>
        <end position="573"/>
    </location>
</feature>
<feature type="region of interest" description="Disordered" evidence="5">
    <location>
        <begin position="403"/>
        <end position="429"/>
    </location>
</feature>
<feature type="compositionally biased region" description="Polar residues" evidence="5">
    <location>
        <begin position="417"/>
        <end position="429"/>
    </location>
</feature>
<dbReference type="Pfam" id="PF01363">
    <property type="entry name" value="FYVE"/>
    <property type="match status" value="1"/>
</dbReference>
<feature type="region of interest" description="Disordered" evidence="5">
    <location>
        <begin position="245"/>
        <end position="278"/>
    </location>
</feature>
<dbReference type="Gene3D" id="2.30.29.30">
    <property type="entry name" value="Pleckstrin-homology domain (PH domain)/Phosphotyrosine-binding domain (PTB)"/>
    <property type="match status" value="1"/>
</dbReference>
<feature type="region of interest" description="Disordered" evidence="5">
    <location>
        <begin position="557"/>
        <end position="594"/>
    </location>
</feature>
<keyword evidence="3" id="KW-0862">Zinc</keyword>
<feature type="compositionally biased region" description="Low complexity" evidence="5">
    <location>
        <begin position="858"/>
        <end position="872"/>
    </location>
</feature>
<feature type="region of interest" description="Disordered" evidence="5">
    <location>
        <begin position="1102"/>
        <end position="1126"/>
    </location>
</feature>
<dbReference type="OrthoDB" id="10057496at2759"/>
<dbReference type="InterPro" id="IPR000306">
    <property type="entry name" value="Znf_FYVE"/>
</dbReference>
<evidence type="ECO:0000256" key="3">
    <source>
        <dbReference type="ARBA" id="ARBA00022833"/>
    </source>
</evidence>
<feature type="compositionally biased region" description="Low complexity" evidence="5">
    <location>
        <begin position="154"/>
        <end position="164"/>
    </location>
</feature>
<dbReference type="SUPFAM" id="SSF57903">
    <property type="entry name" value="FYVE/PHD zinc finger"/>
    <property type="match status" value="1"/>
</dbReference>
<feature type="region of interest" description="Disordered" evidence="5">
    <location>
        <begin position="1275"/>
        <end position="1301"/>
    </location>
</feature>
<feature type="compositionally biased region" description="Low complexity" evidence="5">
    <location>
        <begin position="574"/>
        <end position="583"/>
    </location>
</feature>
<feature type="region of interest" description="Disordered" evidence="5">
    <location>
        <begin position="1185"/>
        <end position="1217"/>
    </location>
</feature>
<evidence type="ECO:0000313" key="7">
    <source>
        <dbReference type="EMBL" id="GJJ68674.1"/>
    </source>
</evidence>
<evidence type="ECO:0000256" key="2">
    <source>
        <dbReference type="ARBA" id="ARBA00022771"/>
    </source>
</evidence>
<feature type="compositionally biased region" description="Acidic residues" evidence="5">
    <location>
        <begin position="1186"/>
        <end position="1196"/>
    </location>
</feature>
<sequence length="1356" mass="141827">MGEQTLDEAGESSAAILKASLLPNKLLAISTKAATPSTTTTTATTSTAASTVSESASPALPLSPTLMITPPESTISGVQKEDGLSSFTASAATLHKKDSGTSMASSVESLQSDRSHNSGRSSPVQGTAQPSTESGSYQLALAPRRSHLLPHPLPSSSSLATAAPDSRSPSGKVLSRPLSTSKLSSTPLAAPHILPNQRYAGFNLAALGQLSPPASAGASLTMSRADTLAFLNANGPSQNSYFSLSATPSGTTTAATGGDSSSGSETGGEHGQGASHRTMCGSDAISLLDLEDPHNDLVMIDSNGNSSGSGVTGAAMVGESMASALAIVSHHHQSAKSYLGGNSSHAGSEGNSGLGGSLAAGLTMTASASSAFLAGVAGSTGTLLGIDHSGFLGESGSGGGDVGGALGSGGTISGGSNLQPRSSLPSLTSQARKDVLQRAAIIAALQQNGGAKIMAAHRMGRRQDRPSRNIRFGEFHRICEIEYGFDEGKPLLANGRILVHSASVQRIETDDSQEEMQLYLFSDVLVSGTKIGSLLASSTMAAKEDIMDPCMMEELKPEGQEDVDEEQRDDDTDSTTSTFDQGSPTLNALSLEPEGEKGVLSATDSAIMRNPYAGYLKNQKICRLTQVQADAVEKDERPLLKVTGPHFACIVLFESAQLRDGFLKLLNETILAHKHHLLFQSKYLADLKKFKRHSAFSFDTSFLKTWGLHNGLNLGSTIRPNGNGAMGHNYYSSGTGSPSNGSVPNTFDGTGTLTSSPLVSPGGAFDLHQYQQHLNRPQSMAGSLFSFAMNGGSFPSFSSTSDHGKDASTASSASYATLKGTNAAKALQYHHHQQQILQNRLSQHAVASNVGNAGGGSSSPSNSGYQSQRSSAVIDRSSSGSSFDPIWFLKASNYQSDTTRPTRRAVSAADIVHLHTDLDGTEGDQKVEEVSAEALLAMKASKSSLDDPARSLAMDLTSTITPSNLNHNRISSASLASLIPTSSSHSSTAAVRNITGWVRDEDAAICMVCSITKFGVLVRKHHCRLCGRVICWKCCQMKDAGLFGEQGLLAVARGGGSGHGGGTIVNIGGITGELGVTAGGKAIRVCLDCIEQHQETAAEIQHHLQRNPRRVSAPTSPTSSTTSFPHNGVFGKLMSVNTAGGTSHVAPAVVTPGSASPFYPRLRSGLVPHPHHHRASLYRIDVERVGEEDEEEDEEEKEKMNATVKAPSRPPLPSAGTVNTIVGPTEQHMTDEATSQAFSEEELVKEEIMSLESEVESLLIHQSSVAAAVVAASGSSPTVTPARPFDKISSRGGSGLSGNKTRVLRGIPKELLTQHVYQSVAKNSAVNDLTEDEVEEEKSMEELLREQDEHLMNLMG</sequence>
<protein>
    <recommendedName>
        <fullName evidence="6">FYVE-type domain-containing protein</fullName>
    </recommendedName>
</protein>
<evidence type="ECO:0000313" key="8">
    <source>
        <dbReference type="Proteomes" id="UP000827284"/>
    </source>
</evidence>
<dbReference type="Proteomes" id="UP000827284">
    <property type="component" value="Unassembled WGS sequence"/>
</dbReference>
<accession>A0A9P3H272</accession>
<evidence type="ECO:0000256" key="5">
    <source>
        <dbReference type="SAM" id="MobiDB-lite"/>
    </source>
</evidence>
<dbReference type="EMBL" id="BQFW01000002">
    <property type="protein sequence ID" value="GJJ68674.1"/>
    <property type="molecule type" value="Genomic_DNA"/>
</dbReference>
<keyword evidence="1" id="KW-0479">Metal-binding</keyword>
<dbReference type="InterPro" id="IPR052113">
    <property type="entry name" value="FYVE-type_Zinc_Finger"/>
</dbReference>
<feature type="region of interest" description="Disordered" evidence="5">
    <location>
        <begin position="34"/>
        <end position="80"/>
    </location>
</feature>
<reference evidence="7" key="2">
    <citation type="journal article" date="2022" name="Microbiol. Resour. Announc.">
        <title>Whole-Genome Sequence of Entomortierella parvispora E1425, a Mucoromycotan Fungus Associated with Burkholderiaceae-Related Endosymbiotic Bacteria.</title>
        <authorList>
            <person name="Herlambang A."/>
            <person name="Guo Y."/>
            <person name="Takashima Y."/>
            <person name="Narisawa K."/>
            <person name="Ohta H."/>
            <person name="Nishizawa T."/>
        </authorList>
    </citation>
    <scope>NUCLEOTIDE SEQUENCE</scope>
    <source>
        <strain evidence="7">E1425</strain>
    </source>
</reference>
<feature type="region of interest" description="Disordered" evidence="5">
    <location>
        <begin position="96"/>
        <end position="135"/>
    </location>
</feature>
<feature type="compositionally biased region" description="Low complexity" evidence="5">
    <location>
        <begin position="174"/>
        <end position="188"/>
    </location>
</feature>
<dbReference type="SMART" id="SM00064">
    <property type="entry name" value="FYVE"/>
    <property type="match status" value="1"/>
</dbReference>
<feature type="compositionally biased region" description="Low complexity" evidence="5">
    <location>
        <begin position="34"/>
        <end position="64"/>
    </location>
</feature>
<evidence type="ECO:0000256" key="4">
    <source>
        <dbReference type="PROSITE-ProRule" id="PRU00091"/>
    </source>
</evidence>
<feature type="compositionally biased region" description="Low complexity" evidence="5">
    <location>
        <begin position="245"/>
        <end position="264"/>
    </location>
</feature>